<dbReference type="InterPro" id="IPR043129">
    <property type="entry name" value="ATPase_NBD"/>
</dbReference>
<dbReference type="EMBL" id="FONX01000026">
    <property type="protein sequence ID" value="SFF31219.1"/>
    <property type="molecule type" value="Genomic_DNA"/>
</dbReference>
<feature type="domain" description="Actin homologue MreB-like C-terminal" evidence="2">
    <location>
        <begin position="221"/>
        <end position="344"/>
    </location>
</feature>
<protein>
    <submittedName>
        <fullName evidence="3">Plasmid segregation actin-type ATPase ParM</fullName>
    </submittedName>
</protein>
<dbReference type="RefSeq" id="WP_092942392.1">
    <property type="nucleotide sequence ID" value="NZ_FONX01000026.1"/>
</dbReference>
<dbReference type="InterPro" id="IPR049067">
    <property type="entry name" value="MreB-like_C"/>
</dbReference>
<dbReference type="InterPro" id="IPR056367">
    <property type="entry name" value="ASKHA_NBD_ParM_R1-like"/>
</dbReference>
<proteinExistence type="predicted"/>
<name>A0A1I2HN60_9BURK</name>
<evidence type="ECO:0000259" key="2">
    <source>
        <dbReference type="Pfam" id="PF21522"/>
    </source>
</evidence>
<dbReference type="Pfam" id="PF06406">
    <property type="entry name" value="StbA_N"/>
    <property type="match status" value="1"/>
</dbReference>
<dbReference type="Pfam" id="PF21522">
    <property type="entry name" value="MreB-like_C"/>
    <property type="match status" value="1"/>
</dbReference>
<evidence type="ECO:0000313" key="4">
    <source>
        <dbReference type="Proteomes" id="UP000199119"/>
    </source>
</evidence>
<dbReference type="InterPro" id="IPR009440">
    <property type="entry name" value="ParM/StbA_N"/>
</dbReference>
<evidence type="ECO:0000313" key="3">
    <source>
        <dbReference type="EMBL" id="SFF31219.1"/>
    </source>
</evidence>
<dbReference type="AlphaFoldDB" id="A0A1I2HN60"/>
<dbReference type="SUPFAM" id="SSF53067">
    <property type="entry name" value="Actin-like ATPase domain"/>
    <property type="match status" value="2"/>
</dbReference>
<dbReference type="Proteomes" id="UP000199119">
    <property type="component" value="Unassembled WGS sequence"/>
</dbReference>
<evidence type="ECO:0000259" key="1">
    <source>
        <dbReference type="Pfam" id="PF06406"/>
    </source>
</evidence>
<gene>
    <name evidence="3" type="ORF">SAMN04489711_12612</name>
</gene>
<accession>A0A1I2HN60</accession>
<reference evidence="4" key="1">
    <citation type="submission" date="2016-10" db="EMBL/GenBank/DDBJ databases">
        <authorList>
            <person name="Varghese N."/>
            <person name="Submissions S."/>
        </authorList>
    </citation>
    <scope>NUCLEOTIDE SEQUENCE [LARGE SCALE GENOMIC DNA]</scope>
    <source>
        <strain evidence="4">DSM 27981</strain>
    </source>
</reference>
<dbReference type="STRING" id="1177982.SAMN04489711_12612"/>
<sequence length="384" mass="41622">MAKEAAQARKSDDSAKQTVTFVGCDDGHDSIKIVARECEVQPDGSLKQVNAVQLTMPSKVVRGNKVLALTNENEGGGIYITDDEGDGEQAFTVTDSLSQSDVIDTRTISYPTSSVNRVLIHDALIQAGLGGKDVRIVTGLPVDNYYLRNGSERNIALIEAKKKNLLEGKIRPLNKNKSAANIVTHNVACEGIAAVFDMAINEDGSDNREFFDLLSEGPVGVIDIGGKTIDLAVAFIERGQHQIDRSRSSSIEFGMLKLMGAIGDEIAKSFDITDIPPRLMLRVLKEGRLKISGEWTEVRSEVDKAVARCMQDISGRLRAAWTKPYDLGKIIVVGGGAYTLAEPIKTGLYSQAEARSEPEYANARGMLKLAMSAYVRSAQRATSE</sequence>
<dbReference type="OrthoDB" id="143284at2"/>
<organism evidence="3 4">
    <name type="scientific">Paracidovorax wautersii</name>
    <dbReference type="NCBI Taxonomy" id="1177982"/>
    <lineage>
        <taxon>Bacteria</taxon>
        <taxon>Pseudomonadati</taxon>
        <taxon>Pseudomonadota</taxon>
        <taxon>Betaproteobacteria</taxon>
        <taxon>Burkholderiales</taxon>
        <taxon>Comamonadaceae</taxon>
        <taxon>Paracidovorax</taxon>
    </lineage>
</organism>
<feature type="domain" description="Plasmid segregation protein ParM/StbA N-terminal" evidence="1">
    <location>
        <begin position="95"/>
        <end position="198"/>
    </location>
</feature>
<dbReference type="CDD" id="cd24022">
    <property type="entry name" value="ASKHA_NBD_ParM_R1-like"/>
    <property type="match status" value="1"/>
</dbReference>
<dbReference type="Gene3D" id="3.30.420.40">
    <property type="match status" value="2"/>
</dbReference>
<keyword evidence="4" id="KW-1185">Reference proteome</keyword>